<dbReference type="PANTHER" id="PTHR43072">
    <property type="entry name" value="N-ACETYLTRANSFERASE"/>
    <property type="match status" value="1"/>
</dbReference>
<dbReference type="EMBL" id="JAMOIM010000008">
    <property type="protein sequence ID" value="MCW6509149.1"/>
    <property type="molecule type" value="Genomic_DNA"/>
</dbReference>
<dbReference type="Gene3D" id="3.40.630.30">
    <property type="match status" value="1"/>
</dbReference>
<protein>
    <submittedName>
        <fullName evidence="2">GNAT family N-acetyltransferase</fullName>
    </submittedName>
</protein>
<evidence type="ECO:0000313" key="2">
    <source>
        <dbReference type="EMBL" id="MCW6509149.1"/>
    </source>
</evidence>
<dbReference type="AlphaFoldDB" id="A0AA41YV49"/>
<proteinExistence type="predicted"/>
<reference evidence="2" key="1">
    <citation type="submission" date="2022-05" db="EMBL/GenBank/DDBJ databases">
        <authorList>
            <person name="Pankratov T."/>
        </authorList>
    </citation>
    <scope>NUCLEOTIDE SEQUENCE</scope>
    <source>
        <strain evidence="2">BP6-180914</strain>
    </source>
</reference>
<dbReference type="InterPro" id="IPR056935">
    <property type="entry name" value="Rv0428c-like_C"/>
</dbReference>
<dbReference type="PANTHER" id="PTHR43072:SF60">
    <property type="entry name" value="L-2,4-DIAMINOBUTYRIC ACID ACETYLTRANSFERASE"/>
    <property type="match status" value="1"/>
</dbReference>
<organism evidence="2 3">
    <name type="scientific">Lichenifustis flavocetrariae</name>
    <dbReference type="NCBI Taxonomy" id="2949735"/>
    <lineage>
        <taxon>Bacteria</taxon>
        <taxon>Pseudomonadati</taxon>
        <taxon>Pseudomonadota</taxon>
        <taxon>Alphaproteobacteria</taxon>
        <taxon>Hyphomicrobiales</taxon>
        <taxon>Lichenihabitantaceae</taxon>
        <taxon>Lichenifustis</taxon>
    </lineage>
</organism>
<dbReference type="GO" id="GO:0016747">
    <property type="term" value="F:acyltransferase activity, transferring groups other than amino-acyl groups"/>
    <property type="evidence" value="ECO:0007669"/>
    <property type="project" value="InterPro"/>
</dbReference>
<gene>
    <name evidence="2" type="ORF">M8523_14055</name>
</gene>
<dbReference type="PROSITE" id="PS51186">
    <property type="entry name" value="GNAT"/>
    <property type="match status" value="1"/>
</dbReference>
<dbReference type="InterPro" id="IPR016181">
    <property type="entry name" value="Acyl_CoA_acyltransferase"/>
</dbReference>
<name>A0AA41YV49_9HYPH</name>
<dbReference type="CDD" id="cd04301">
    <property type="entry name" value="NAT_SF"/>
    <property type="match status" value="1"/>
</dbReference>
<evidence type="ECO:0000313" key="3">
    <source>
        <dbReference type="Proteomes" id="UP001165667"/>
    </source>
</evidence>
<dbReference type="SUPFAM" id="SSF55729">
    <property type="entry name" value="Acyl-CoA N-acyltransferases (Nat)"/>
    <property type="match status" value="1"/>
</dbReference>
<keyword evidence="3" id="KW-1185">Reference proteome</keyword>
<comment type="caution">
    <text evidence="2">The sequence shown here is derived from an EMBL/GenBank/DDBJ whole genome shotgun (WGS) entry which is preliminary data.</text>
</comment>
<feature type="domain" description="N-acetyltransferase" evidence="1">
    <location>
        <begin position="146"/>
        <end position="287"/>
    </location>
</feature>
<dbReference type="InterPro" id="IPR000182">
    <property type="entry name" value="GNAT_dom"/>
</dbReference>
<accession>A0AA41YV49</accession>
<dbReference type="Proteomes" id="UP001165667">
    <property type="component" value="Unassembled WGS sequence"/>
</dbReference>
<dbReference type="RefSeq" id="WP_282585511.1">
    <property type="nucleotide sequence ID" value="NZ_JAMOIM010000008.1"/>
</dbReference>
<dbReference type="Pfam" id="PF24553">
    <property type="entry name" value="Rv0428c_C"/>
    <property type="match status" value="1"/>
</dbReference>
<sequence length="287" mass="31254">MSAPVTATQAKCGGNRVAAKLTMRYQIGMGLDLKSRDFLWDVEEACSNAFPAAREIILEGWLLRAAGGRTRRTNSVNPLRFGPRDPTGIVPEAEAIYASLDRPALFRVPSLVPDMDIALRRLGYEAQGEVCTLFADLTGFVPGEGADFALASTPHTGWYEAWAELGENPSPAIVADYRRSVDTLLLPKAFACRHVDGTPVAVAYAALFRGLVVLESVLTHPLHRQQGHGGAIVRRLMAWAKEKGAQGVCLQVTADNGPARQLYARAGFTTELYRYHYLRAGTTSHQS</sequence>
<evidence type="ECO:0000259" key="1">
    <source>
        <dbReference type="PROSITE" id="PS51186"/>
    </source>
</evidence>